<gene>
    <name evidence="2" type="ORF">GTE6_52</name>
</gene>
<organism evidence="2 3">
    <name type="scientific">Gordonia phage GTE6</name>
    <dbReference type="NCBI Taxonomy" id="1647474"/>
    <lineage>
        <taxon>Viruses</taxon>
        <taxon>Duplodnaviria</taxon>
        <taxon>Heunggongvirae</taxon>
        <taxon>Uroviricota</taxon>
        <taxon>Caudoviricetes</taxon>
        <taxon>Stackebrandtviridae</taxon>
        <taxon>Schenleyvirinae</taxon>
        <taxon>Dexdertvirus</taxon>
        <taxon>Dexdertvirus GTE6</taxon>
    </lineage>
</organism>
<evidence type="ECO:0000256" key="1">
    <source>
        <dbReference type="SAM" id="MobiDB-lite"/>
    </source>
</evidence>
<keyword evidence="3" id="KW-1185">Reference proteome</keyword>
<proteinExistence type="predicted"/>
<name>A0A0K0MWY0_9CAUD</name>
<dbReference type="Proteomes" id="UP000202434">
    <property type="component" value="Segment"/>
</dbReference>
<feature type="region of interest" description="Disordered" evidence="1">
    <location>
        <begin position="24"/>
        <end position="54"/>
    </location>
</feature>
<accession>A0A0K0MWY0</accession>
<dbReference type="KEGG" id="vg:26516836"/>
<evidence type="ECO:0000313" key="3">
    <source>
        <dbReference type="Proteomes" id="UP000202434"/>
    </source>
</evidence>
<reference evidence="2 3" key="1">
    <citation type="journal article" date="2015" name="PLoS ONE">
        <title>Lysis to Kill: Evaluation of the Lytic Abilities, and Genomics of Nine Bacteriophages Infective for Gordonia spp. and Their Potential Use in Activated Sludge Foam Biocontrol.</title>
        <authorList>
            <person name="Dyson Z.A."/>
            <person name="Tucci J."/>
            <person name="Seviour R.J."/>
            <person name="Petrovski S."/>
        </authorList>
    </citation>
    <scope>NUCLEOTIDE SEQUENCE [LARGE SCALE GENOMIC DNA]</scope>
</reference>
<protein>
    <submittedName>
        <fullName evidence="2">Uncharacterized protein</fullName>
    </submittedName>
</protein>
<sequence>MISRAPCSVCAASVPVKTDGTTYVHSATQQRSHDPADGLDYARCAGSHTPPKVG</sequence>
<dbReference type="EMBL" id="KR053200">
    <property type="protein sequence ID" value="AKI28694.1"/>
    <property type="molecule type" value="Genomic_DNA"/>
</dbReference>
<evidence type="ECO:0000313" key="2">
    <source>
        <dbReference type="EMBL" id="AKI28694.1"/>
    </source>
</evidence>
<dbReference type="GeneID" id="26516836"/>
<dbReference type="RefSeq" id="YP_009188420.1">
    <property type="nucleotide sequence ID" value="NC_028665.1"/>
</dbReference>